<evidence type="ECO:0000256" key="2">
    <source>
        <dbReference type="ARBA" id="ARBA00023125"/>
    </source>
</evidence>
<dbReference type="SUPFAM" id="SSF51215">
    <property type="entry name" value="Regulatory protein AraC"/>
    <property type="match status" value="1"/>
</dbReference>
<dbReference type="InterPro" id="IPR009057">
    <property type="entry name" value="Homeodomain-like_sf"/>
</dbReference>
<protein>
    <submittedName>
        <fullName evidence="6">AraC family transcriptional regulator</fullName>
    </submittedName>
</protein>
<proteinExistence type="predicted"/>
<dbReference type="EMBL" id="JBHMDO010000034">
    <property type="protein sequence ID" value="MFB9328674.1"/>
    <property type="molecule type" value="Genomic_DNA"/>
</dbReference>
<evidence type="ECO:0000256" key="4">
    <source>
        <dbReference type="ARBA" id="ARBA00023163"/>
    </source>
</evidence>
<dbReference type="SUPFAM" id="SSF46689">
    <property type="entry name" value="Homeodomain-like"/>
    <property type="match status" value="2"/>
</dbReference>
<dbReference type="Gene3D" id="1.10.10.60">
    <property type="entry name" value="Homeodomain-like"/>
    <property type="match status" value="1"/>
</dbReference>
<evidence type="ECO:0000313" key="6">
    <source>
        <dbReference type="EMBL" id="MFB9328674.1"/>
    </source>
</evidence>
<evidence type="ECO:0000259" key="5">
    <source>
        <dbReference type="PROSITE" id="PS01124"/>
    </source>
</evidence>
<dbReference type="PANTHER" id="PTHR46796">
    <property type="entry name" value="HTH-TYPE TRANSCRIPTIONAL ACTIVATOR RHAS-RELATED"/>
    <property type="match status" value="1"/>
</dbReference>
<evidence type="ECO:0000313" key="7">
    <source>
        <dbReference type="Proteomes" id="UP001589747"/>
    </source>
</evidence>
<dbReference type="PRINTS" id="PR00032">
    <property type="entry name" value="HTHARAC"/>
</dbReference>
<keyword evidence="1" id="KW-0805">Transcription regulation</keyword>
<dbReference type="Pfam" id="PF02311">
    <property type="entry name" value="AraC_binding"/>
    <property type="match status" value="1"/>
</dbReference>
<reference evidence="6 7" key="1">
    <citation type="submission" date="2024-09" db="EMBL/GenBank/DDBJ databases">
        <authorList>
            <person name="Sun Q."/>
            <person name="Mori K."/>
        </authorList>
    </citation>
    <scope>NUCLEOTIDE SEQUENCE [LARGE SCALE GENOMIC DNA]</scope>
    <source>
        <strain evidence="6 7">TISTR 2452</strain>
    </source>
</reference>
<dbReference type="InterPro" id="IPR020449">
    <property type="entry name" value="Tscrpt_reg_AraC-type_HTH"/>
</dbReference>
<dbReference type="Proteomes" id="UP001589747">
    <property type="component" value="Unassembled WGS sequence"/>
</dbReference>
<evidence type="ECO:0000256" key="1">
    <source>
        <dbReference type="ARBA" id="ARBA00023015"/>
    </source>
</evidence>
<keyword evidence="3" id="KW-0010">Activator</keyword>
<feature type="domain" description="HTH araC/xylS-type" evidence="5">
    <location>
        <begin position="176"/>
        <end position="273"/>
    </location>
</feature>
<organism evidence="6 7">
    <name type="scientific">Paenibacillus aurantiacus</name>
    <dbReference type="NCBI Taxonomy" id="1936118"/>
    <lineage>
        <taxon>Bacteria</taxon>
        <taxon>Bacillati</taxon>
        <taxon>Bacillota</taxon>
        <taxon>Bacilli</taxon>
        <taxon>Bacillales</taxon>
        <taxon>Paenibacillaceae</taxon>
        <taxon>Paenibacillus</taxon>
    </lineage>
</organism>
<comment type="caution">
    <text evidence="6">The sequence shown here is derived from an EMBL/GenBank/DDBJ whole genome shotgun (WGS) entry which is preliminary data.</text>
</comment>
<dbReference type="InterPro" id="IPR018062">
    <property type="entry name" value="HTH_AraC-typ_CS"/>
</dbReference>
<keyword evidence="7" id="KW-1185">Reference proteome</keyword>
<dbReference type="PROSITE" id="PS01124">
    <property type="entry name" value="HTH_ARAC_FAMILY_2"/>
    <property type="match status" value="1"/>
</dbReference>
<dbReference type="InterPro" id="IPR018060">
    <property type="entry name" value="HTH_AraC"/>
</dbReference>
<gene>
    <name evidence="6" type="ORF">ACFFSY_22290</name>
</gene>
<dbReference type="PROSITE" id="PS00041">
    <property type="entry name" value="HTH_ARAC_FAMILY_1"/>
    <property type="match status" value="1"/>
</dbReference>
<dbReference type="InterPro" id="IPR037923">
    <property type="entry name" value="HTH-like"/>
</dbReference>
<evidence type="ECO:0000256" key="3">
    <source>
        <dbReference type="ARBA" id="ARBA00023159"/>
    </source>
</evidence>
<keyword evidence="2" id="KW-0238">DNA-binding</keyword>
<keyword evidence="4" id="KW-0804">Transcription</keyword>
<dbReference type="RefSeq" id="WP_377498204.1">
    <property type="nucleotide sequence ID" value="NZ_JBHMDO010000034.1"/>
</dbReference>
<dbReference type="Pfam" id="PF12833">
    <property type="entry name" value="HTH_18"/>
    <property type="match status" value="1"/>
</dbReference>
<dbReference type="PANTHER" id="PTHR46796:SF12">
    <property type="entry name" value="HTH-TYPE DNA-BINDING TRANSCRIPTIONAL ACTIVATOR EUTR"/>
    <property type="match status" value="1"/>
</dbReference>
<dbReference type="InterPro" id="IPR003313">
    <property type="entry name" value="AraC-bd"/>
</dbReference>
<sequence length="274" mass="31034">MEGESMPEVTFYRDEALPFLEGKHCTAEDLAYQRHFHEEYSVGLIDAGHTNAWCDGEQIQVEAGKMISFPPMMLHACHPEPDVEWRYKMLFICPDWLQGLEPAELNRLHIPFLVGGGKNEACRERLNRTIGALAGGGSPLETETALIELVQALVDPNENDLGHAGSPGGREQKYVKLIKDYLQANFTERVTLEQLEQETGISRFYLIRLFKKGSHLPPHAYQNLLRINHAKTQLEKRRPIVDIAAEAGYYDQSHFTKAFLKIVGATPRQYAMSI</sequence>
<name>A0ABV5KTX0_9BACL</name>
<dbReference type="SMART" id="SM00342">
    <property type="entry name" value="HTH_ARAC"/>
    <property type="match status" value="1"/>
</dbReference>
<dbReference type="InterPro" id="IPR050204">
    <property type="entry name" value="AraC_XylS_family_regulators"/>
</dbReference>
<accession>A0ABV5KTX0</accession>